<feature type="domain" description="MobA-like NTP transferase" evidence="2">
    <location>
        <begin position="2"/>
        <end position="158"/>
    </location>
</feature>
<dbReference type="EMBL" id="JAJA02000001">
    <property type="protein sequence ID" value="KWS06252.1"/>
    <property type="molecule type" value="Genomic_DNA"/>
</dbReference>
<protein>
    <submittedName>
        <fullName evidence="3">CTP:molybdopterin cytidylyltransferase</fullName>
    </submittedName>
</protein>
<keyword evidence="4" id="KW-1185">Reference proteome</keyword>
<dbReference type="InterPro" id="IPR029044">
    <property type="entry name" value="Nucleotide-diphossugar_trans"/>
</dbReference>
<dbReference type="CDD" id="cd04182">
    <property type="entry name" value="GT_2_like_f"/>
    <property type="match status" value="1"/>
</dbReference>
<gene>
    <name evidence="3" type="ORF">AZ78_3807</name>
</gene>
<sequence length="200" mass="20593">MLAAGASRRLGRPKQLLTRDGETLLHRAARLAAASGALRSVVVLGARREAMQAAVAGLDVECVFNPDWEQGLSSSLRAAARALEDFDGPVLVLGCDQPALDGAHLSALIAGASWSPGACAATVHGGALGIPALIPAALWRQSTGLDGDRGFGAALARQLPGAVWRLQAPELEWDLDTPADVAVAIERGWIDADQAAVPGV</sequence>
<dbReference type="Pfam" id="PF12804">
    <property type="entry name" value="NTP_transf_3"/>
    <property type="match status" value="1"/>
</dbReference>
<keyword evidence="1" id="KW-0460">Magnesium</keyword>
<dbReference type="PANTHER" id="PTHR43777">
    <property type="entry name" value="MOLYBDENUM COFACTOR CYTIDYLYLTRANSFERASE"/>
    <property type="match status" value="1"/>
</dbReference>
<evidence type="ECO:0000259" key="2">
    <source>
        <dbReference type="Pfam" id="PF12804"/>
    </source>
</evidence>
<dbReference type="GO" id="GO:0016779">
    <property type="term" value="F:nucleotidyltransferase activity"/>
    <property type="evidence" value="ECO:0007669"/>
    <property type="project" value="UniProtKB-KW"/>
</dbReference>
<comment type="caution">
    <text evidence="3">The sequence shown here is derived from an EMBL/GenBank/DDBJ whole genome shotgun (WGS) entry which is preliminary data.</text>
</comment>
<keyword evidence="3" id="KW-0548">Nucleotidyltransferase</keyword>
<dbReference type="AlphaFoldDB" id="A0A108UBV3"/>
<dbReference type="Proteomes" id="UP000023435">
    <property type="component" value="Unassembled WGS sequence"/>
</dbReference>
<evidence type="ECO:0000256" key="1">
    <source>
        <dbReference type="ARBA" id="ARBA00022842"/>
    </source>
</evidence>
<accession>A0A108UBV3</accession>
<dbReference type="InterPro" id="IPR025877">
    <property type="entry name" value="MobA-like_NTP_Trfase"/>
</dbReference>
<dbReference type="Gene3D" id="3.90.550.10">
    <property type="entry name" value="Spore Coat Polysaccharide Biosynthesis Protein SpsA, Chain A"/>
    <property type="match status" value="1"/>
</dbReference>
<keyword evidence="3" id="KW-0808">Transferase</keyword>
<proteinExistence type="predicted"/>
<name>A0A108UBV3_9GAMM</name>
<dbReference type="SUPFAM" id="SSF53448">
    <property type="entry name" value="Nucleotide-diphospho-sugar transferases"/>
    <property type="match status" value="1"/>
</dbReference>
<evidence type="ECO:0000313" key="4">
    <source>
        <dbReference type="Proteomes" id="UP000023435"/>
    </source>
</evidence>
<organism evidence="3 4">
    <name type="scientific">Lysobacter capsici AZ78</name>
    <dbReference type="NCBI Taxonomy" id="1444315"/>
    <lineage>
        <taxon>Bacteria</taxon>
        <taxon>Pseudomonadati</taxon>
        <taxon>Pseudomonadota</taxon>
        <taxon>Gammaproteobacteria</taxon>
        <taxon>Lysobacterales</taxon>
        <taxon>Lysobacteraceae</taxon>
        <taxon>Lysobacter</taxon>
    </lineage>
</organism>
<reference evidence="3 4" key="1">
    <citation type="journal article" date="2014" name="Genome Announc.">
        <title>Draft Genome Sequence of Lysobacter capsici AZ78, a Bacterium Antagonistic to Plant-Pathogenic Oomycetes.</title>
        <authorList>
            <person name="Puopolo G."/>
            <person name="Sonego P."/>
            <person name="Engelen K."/>
            <person name="Pertot I."/>
        </authorList>
    </citation>
    <scope>NUCLEOTIDE SEQUENCE [LARGE SCALE GENOMIC DNA]</scope>
    <source>
        <strain evidence="3 4">AZ78</strain>
    </source>
</reference>
<evidence type="ECO:0000313" key="3">
    <source>
        <dbReference type="EMBL" id="KWS06252.1"/>
    </source>
</evidence>
<dbReference type="PANTHER" id="PTHR43777:SF1">
    <property type="entry name" value="MOLYBDENUM COFACTOR CYTIDYLYLTRANSFERASE"/>
    <property type="match status" value="1"/>
</dbReference>